<protein>
    <submittedName>
        <fullName evidence="1">IS1595 family transposase</fullName>
    </submittedName>
</protein>
<sequence length="85" mass="9552">MTSGTIFEYTKLPLTIWFLGIYLLTQPKNGISALELKRQLGIGYNAAWRMKHKLLQVMKERDDGKPLSGAIQVDDAYWGGEHNGG</sequence>
<dbReference type="NCBIfam" id="NF033547">
    <property type="entry name" value="transpos_IS1595"/>
    <property type="match status" value="1"/>
</dbReference>
<comment type="caution">
    <text evidence="1">The sequence shown here is derived from an EMBL/GenBank/DDBJ whole genome shotgun (WGS) entry which is preliminary data.</text>
</comment>
<name>A0A370E0G4_9GAMM</name>
<evidence type="ECO:0000313" key="1">
    <source>
        <dbReference type="EMBL" id="RDH92756.1"/>
    </source>
</evidence>
<proteinExistence type="predicted"/>
<feature type="non-terminal residue" evidence="1">
    <location>
        <position position="85"/>
    </location>
</feature>
<accession>A0A370E0G4</accession>
<dbReference type="Proteomes" id="UP000255508">
    <property type="component" value="Unassembled WGS sequence"/>
</dbReference>
<dbReference type="AlphaFoldDB" id="A0A370E0G4"/>
<evidence type="ECO:0000313" key="2">
    <source>
        <dbReference type="Proteomes" id="UP000255508"/>
    </source>
</evidence>
<gene>
    <name evidence="1" type="ORF">DIZ79_02510</name>
</gene>
<reference evidence="1 2" key="1">
    <citation type="journal article" date="2018" name="ISME J.">
        <title>Endosymbiont genomes yield clues of tubeworm success.</title>
        <authorList>
            <person name="Li Y."/>
            <person name="Liles M.R."/>
            <person name="Halanych K.M."/>
        </authorList>
    </citation>
    <scope>NUCLEOTIDE SEQUENCE [LARGE SCALE GENOMIC DNA]</scope>
    <source>
        <strain evidence="1">A1422</strain>
    </source>
</reference>
<dbReference type="EMBL" id="QFXD01000047">
    <property type="protein sequence ID" value="RDH92756.1"/>
    <property type="molecule type" value="Genomic_DNA"/>
</dbReference>
<organism evidence="1 2">
    <name type="scientific">endosymbiont of Lamellibrachia luymesi</name>
    <dbReference type="NCBI Taxonomy" id="2200907"/>
    <lineage>
        <taxon>Bacteria</taxon>
        <taxon>Pseudomonadati</taxon>
        <taxon>Pseudomonadota</taxon>
        <taxon>Gammaproteobacteria</taxon>
        <taxon>sulfur-oxidizing symbionts</taxon>
    </lineage>
</organism>